<evidence type="ECO:0000259" key="6">
    <source>
        <dbReference type="Pfam" id="PF03404"/>
    </source>
</evidence>
<dbReference type="GO" id="GO:0043546">
    <property type="term" value="F:molybdopterin cofactor binding"/>
    <property type="evidence" value="ECO:0007669"/>
    <property type="project" value="TreeGrafter"/>
</dbReference>
<keyword evidence="2" id="KW-0500">Molybdenum</keyword>
<keyword evidence="4" id="KW-0560">Oxidoreductase</keyword>
<reference evidence="7" key="1">
    <citation type="submission" date="2020-05" db="EMBL/GenBank/DDBJ databases">
        <title>Mycena genomes resolve the evolution of fungal bioluminescence.</title>
        <authorList>
            <person name="Tsai I.J."/>
        </authorList>
    </citation>
    <scope>NUCLEOTIDE SEQUENCE</scope>
    <source>
        <strain evidence="7">110903Hualien_Pintung</strain>
    </source>
</reference>
<dbReference type="PRINTS" id="PR00407">
    <property type="entry name" value="EUMOPTERIN"/>
</dbReference>
<proteinExistence type="predicted"/>
<accession>A0A8H6THT2</accession>
<dbReference type="GO" id="GO:0005739">
    <property type="term" value="C:mitochondrion"/>
    <property type="evidence" value="ECO:0007669"/>
    <property type="project" value="TreeGrafter"/>
</dbReference>
<dbReference type="InterPro" id="IPR008335">
    <property type="entry name" value="Mopterin_OxRdtase_euk"/>
</dbReference>
<comment type="caution">
    <text evidence="7">The sequence shown here is derived from an EMBL/GenBank/DDBJ whole genome shotgun (WGS) entry which is preliminary data.</text>
</comment>
<protein>
    <recommendedName>
        <fullName evidence="9">Sulfite oxidase</fullName>
    </recommendedName>
</protein>
<dbReference type="Pfam" id="PF00174">
    <property type="entry name" value="Oxidored_molyb"/>
    <property type="match status" value="1"/>
</dbReference>
<dbReference type="FunFam" id="3.90.420.10:FF:000002">
    <property type="entry name" value="sulfite oxidase, mitochondrial"/>
    <property type="match status" value="1"/>
</dbReference>
<dbReference type="InterPro" id="IPR036374">
    <property type="entry name" value="OxRdtase_Mopterin-bd_sf"/>
</dbReference>
<dbReference type="InterPro" id="IPR005066">
    <property type="entry name" value="MoCF_OxRdtse_dimer"/>
</dbReference>
<dbReference type="Proteomes" id="UP000613580">
    <property type="component" value="Unassembled WGS sequence"/>
</dbReference>
<keyword evidence="3" id="KW-0479">Metal-binding</keyword>
<gene>
    <name evidence="7" type="ORF">HMN09_00431600</name>
</gene>
<evidence type="ECO:0000256" key="1">
    <source>
        <dbReference type="ARBA" id="ARBA00001924"/>
    </source>
</evidence>
<dbReference type="Gene3D" id="3.90.420.10">
    <property type="entry name" value="Oxidoreductase, molybdopterin-binding domain"/>
    <property type="match status" value="1"/>
</dbReference>
<evidence type="ECO:0000313" key="7">
    <source>
        <dbReference type="EMBL" id="KAF7316972.1"/>
    </source>
</evidence>
<evidence type="ECO:0008006" key="9">
    <source>
        <dbReference type="Google" id="ProtNLM"/>
    </source>
</evidence>
<dbReference type="EMBL" id="JACAZE010000005">
    <property type="protein sequence ID" value="KAF7316972.1"/>
    <property type="molecule type" value="Genomic_DNA"/>
</dbReference>
<evidence type="ECO:0000313" key="8">
    <source>
        <dbReference type="Proteomes" id="UP000613580"/>
    </source>
</evidence>
<dbReference type="GO" id="GO:0030151">
    <property type="term" value="F:molybdenum ion binding"/>
    <property type="evidence" value="ECO:0007669"/>
    <property type="project" value="InterPro"/>
</dbReference>
<dbReference type="AlphaFoldDB" id="A0A8H6THT2"/>
<dbReference type="SUPFAM" id="SSF81296">
    <property type="entry name" value="E set domains"/>
    <property type="match status" value="1"/>
</dbReference>
<evidence type="ECO:0000256" key="4">
    <source>
        <dbReference type="ARBA" id="ARBA00023002"/>
    </source>
</evidence>
<dbReference type="GO" id="GO:0008482">
    <property type="term" value="F:sulfite oxidase activity"/>
    <property type="evidence" value="ECO:0007669"/>
    <property type="project" value="TreeGrafter"/>
</dbReference>
<dbReference type="Pfam" id="PF03404">
    <property type="entry name" value="Mo-co_dimer"/>
    <property type="match status" value="1"/>
</dbReference>
<keyword evidence="8" id="KW-1185">Reference proteome</keyword>
<dbReference type="InterPro" id="IPR014756">
    <property type="entry name" value="Ig_E-set"/>
</dbReference>
<evidence type="ECO:0000259" key="5">
    <source>
        <dbReference type="Pfam" id="PF00174"/>
    </source>
</evidence>
<organism evidence="7 8">
    <name type="scientific">Mycena chlorophos</name>
    <name type="common">Agaric fungus</name>
    <name type="synonym">Agaricus chlorophos</name>
    <dbReference type="NCBI Taxonomy" id="658473"/>
    <lineage>
        <taxon>Eukaryota</taxon>
        <taxon>Fungi</taxon>
        <taxon>Dikarya</taxon>
        <taxon>Basidiomycota</taxon>
        <taxon>Agaricomycotina</taxon>
        <taxon>Agaricomycetes</taxon>
        <taxon>Agaricomycetidae</taxon>
        <taxon>Agaricales</taxon>
        <taxon>Marasmiineae</taxon>
        <taxon>Mycenaceae</taxon>
        <taxon>Mycena</taxon>
    </lineage>
</organism>
<dbReference type="PANTHER" id="PTHR19372">
    <property type="entry name" value="SULFITE REDUCTASE"/>
    <property type="match status" value="1"/>
</dbReference>
<dbReference type="GO" id="GO:0006790">
    <property type="term" value="P:sulfur compound metabolic process"/>
    <property type="evidence" value="ECO:0007669"/>
    <property type="project" value="TreeGrafter"/>
</dbReference>
<dbReference type="GO" id="GO:0020037">
    <property type="term" value="F:heme binding"/>
    <property type="evidence" value="ECO:0007669"/>
    <property type="project" value="TreeGrafter"/>
</dbReference>
<name>A0A8H6THT2_MYCCL</name>
<evidence type="ECO:0000256" key="3">
    <source>
        <dbReference type="ARBA" id="ARBA00022723"/>
    </source>
</evidence>
<dbReference type="SUPFAM" id="SSF56524">
    <property type="entry name" value="Oxidoreductase molybdopterin-binding domain"/>
    <property type="match status" value="1"/>
</dbReference>
<dbReference type="PANTHER" id="PTHR19372:SF7">
    <property type="entry name" value="SULFITE OXIDASE, MITOCHONDRIAL"/>
    <property type="match status" value="1"/>
</dbReference>
<evidence type="ECO:0000256" key="2">
    <source>
        <dbReference type="ARBA" id="ARBA00022505"/>
    </source>
</evidence>
<comment type="cofactor">
    <cofactor evidence="1">
        <name>Mo-molybdopterin</name>
        <dbReference type="ChEBI" id="CHEBI:71302"/>
    </cofactor>
</comment>
<dbReference type="OrthoDB" id="10051395at2759"/>
<feature type="domain" description="Oxidoreductase molybdopterin-binding" evidence="5">
    <location>
        <begin position="52"/>
        <end position="222"/>
    </location>
</feature>
<sequence length="370" mass="40816">MTHMDYSDEPPRSEQLLVQATKPYNAEPPVDALVEFPITPDSLLYCRNHSPVCVYPEETYFVTVKHGEKDVLRISLADLKAFPKAQVTAVLQCAGNRRKEMGAIKPVNGVAWASGVVGNCIWAGTRLCDLLKRVGGQTYTQVCFASYSTFCQDDTFYGASIPVDKATSVDGDVLLAYEMNGEPLSPDHGGPLRLVVPRYLGARWVKWLDTIILAMEESPNYYQQRDYKVLPPTVETKAQASELWSKYPSMTALPLNSVIGSVLAIPTESPDKFSLQIKGYALPGPLVDGNVASVEVSIDDGTTWMSADITYQQGKWSWTLWEANLDCVPVSGTVYSRARDEAGNVQERIGAWNLRGVAYNAWASAEWGEV</sequence>
<dbReference type="InterPro" id="IPR000572">
    <property type="entry name" value="OxRdtase_Mopterin-bd_dom"/>
</dbReference>
<dbReference type="Gene3D" id="2.60.40.650">
    <property type="match status" value="1"/>
</dbReference>
<feature type="domain" description="Moybdenum cofactor oxidoreductase dimerisation" evidence="6">
    <location>
        <begin position="251"/>
        <end position="362"/>
    </location>
</feature>